<reference evidence="2 3" key="1">
    <citation type="submission" date="2015-07" db="EMBL/GenBank/DDBJ databases">
        <title>The genome of Eufriesea mexicana.</title>
        <authorList>
            <person name="Pan H."/>
            <person name="Kapheim K."/>
        </authorList>
    </citation>
    <scope>NUCLEOTIDE SEQUENCE [LARGE SCALE GENOMIC DNA]</scope>
    <source>
        <strain evidence="2">0111107269</strain>
        <tissue evidence="2">Whole body</tissue>
    </source>
</reference>
<dbReference type="EMBL" id="KQ779356">
    <property type="protein sequence ID" value="OAD51989.1"/>
    <property type="molecule type" value="Genomic_DNA"/>
</dbReference>
<evidence type="ECO:0000256" key="1">
    <source>
        <dbReference type="SAM" id="MobiDB-lite"/>
    </source>
</evidence>
<feature type="region of interest" description="Disordered" evidence="1">
    <location>
        <begin position="1"/>
        <end position="39"/>
    </location>
</feature>
<accession>A0A310S7C7</accession>
<feature type="compositionally biased region" description="Basic and acidic residues" evidence="1">
    <location>
        <begin position="18"/>
        <end position="30"/>
    </location>
</feature>
<keyword evidence="3" id="KW-1185">Reference proteome</keyword>
<protein>
    <submittedName>
        <fullName evidence="2">Uncharacterized protein</fullName>
    </submittedName>
</protein>
<gene>
    <name evidence="2" type="ORF">WN48_03541</name>
</gene>
<dbReference type="Proteomes" id="UP000250275">
    <property type="component" value="Unassembled WGS sequence"/>
</dbReference>
<dbReference type="AlphaFoldDB" id="A0A310S7C7"/>
<sequence length="71" mass="7757">MAVGRSMRNVCSGHHAQTGREYHDSPHTENHGTGGDTPVALLRGIESDEPPYKFTLAFRHSSTNVCHVNLA</sequence>
<evidence type="ECO:0000313" key="2">
    <source>
        <dbReference type="EMBL" id="OAD51989.1"/>
    </source>
</evidence>
<evidence type="ECO:0000313" key="3">
    <source>
        <dbReference type="Proteomes" id="UP000250275"/>
    </source>
</evidence>
<organism evidence="2 3">
    <name type="scientific">Eufriesea mexicana</name>
    <dbReference type="NCBI Taxonomy" id="516756"/>
    <lineage>
        <taxon>Eukaryota</taxon>
        <taxon>Metazoa</taxon>
        <taxon>Ecdysozoa</taxon>
        <taxon>Arthropoda</taxon>
        <taxon>Hexapoda</taxon>
        <taxon>Insecta</taxon>
        <taxon>Pterygota</taxon>
        <taxon>Neoptera</taxon>
        <taxon>Endopterygota</taxon>
        <taxon>Hymenoptera</taxon>
        <taxon>Apocrita</taxon>
        <taxon>Aculeata</taxon>
        <taxon>Apoidea</taxon>
        <taxon>Anthophila</taxon>
        <taxon>Apidae</taxon>
        <taxon>Eufriesea</taxon>
    </lineage>
</organism>
<proteinExistence type="predicted"/>
<name>A0A310S7C7_9HYME</name>